<keyword evidence="2" id="KW-1185">Reference proteome</keyword>
<evidence type="ECO:0000313" key="2">
    <source>
        <dbReference type="Proteomes" id="UP001596267"/>
    </source>
</evidence>
<protein>
    <submittedName>
        <fullName evidence="1">Uncharacterized protein</fullName>
    </submittedName>
</protein>
<accession>A0ABW1WDD1</accession>
<name>A0ABW1WDD1_9BACL</name>
<evidence type="ECO:0000313" key="1">
    <source>
        <dbReference type="EMBL" id="MFC6385105.1"/>
    </source>
</evidence>
<dbReference type="RefSeq" id="WP_253053750.1">
    <property type="nucleotide sequence ID" value="NZ_JAMXWN010000005.1"/>
</dbReference>
<dbReference type="EMBL" id="JBHSTQ010000001">
    <property type="protein sequence ID" value="MFC6385105.1"/>
    <property type="molecule type" value="Genomic_DNA"/>
</dbReference>
<gene>
    <name evidence="1" type="ORF">ACFP7A_00700</name>
</gene>
<comment type="caution">
    <text evidence="1">The sequence shown here is derived from an EMBL/GenBank/DDBJ whole genome shotgun (WGS) entry which is preliminary data.</text>
</comment>
<proteinExistence type="predicted"/>
<organism evidence="1 2">
    <name type="scientific">Sporolactobacillus kofuensis</name>
    <dbReference type="NCBI Taxonomy" id="269672"/>
    <lineage>
        <taxon>Bacteria</taxon>
        <taxon>Bacillati</taxon>
        <taxon>Bacillota</taxon>
        <taxon>Bacilli</taxon>
        <taxon>Bacillales</taxon>
        <taxon>Sporolactobacillaceae</taxon>
        <taxon>Sporolactobacillus</taxon>
    </lineage>
</organism>
<reference evidence="2" key="1">
    <citation type="journal article" date="2019" name="Int. J. Syst. Evol. Microbiol.">
        <title>The Global Catalogue of Microorganisms (GCM) 10K type strain sequencing project: providing services to taxonomists for standard genome sequencing and annotation.</title>
        <authorList>
            <consortium name="The Broad Institute Genomics Platform"/>
            <consortium name="The Broad Institute Genome Sequencing Center for Infectious Disease"/>
            <person name="Wu L."/>
            <person name="Ma J."/>
        </authorList>
    </citation>
    <scope>NUCLEOTIDE SEQUENCE [LARGE SCALE GENOMIC DNA]</scope>
    <source>
        <strain evidence="2">CCUG 42001</strain>
    </source>
</reference>
<sequence length="57" mass="6722">MIKFSASDTLITANNHKLSVLRKYEIDHRHNLPVDAIYWAVVHEIEYLEQQNKELAD</sequence>
<dbReference type="Proteomes" id="UP001596267">
    <property type="component" value="Unassembled WGS sequence"/>
</dbReference>